<protein>
    <submittedName>
        <fullName evidence="3">Cu+-exporting ATPase</fullName>
    </submittedName>
</protein>
<proteinExistence type="predicted"/>
<dbReference type="InterPro" id="IPR036163">
    <property type="entry name" value="HMA_dom_sf"/>
</dbReference>
<dbReference type="Pfam" id="PF00403">
    <property type="entry name" value="HMA"/>
    <property type="match status" value="1"/>
</dbReference>
<reference evidence="3 4" key="1">
    <citation type="submission" date="2019-03" db="EMBL/GenBank/DDBJ databases">
        <title>Genomic Encyclopedia of Archaeal and Bacterial Type Strains, Phase II (KMG-II): from individual species to whole genera.</title>
        <authorList>
            <person name="Goeker M."/>
        </authorList>
    </citation>
    <scope>NUCLEOTIDE SEQUENCE [LARGE SCALE GENOMIC DNA]</scope>
    <source>
        <strain evidence="3 4">DSM 28213</strain>
    </source>
</reference>
<keyword evidence="1" id="KW-0479">Metal-binding</keyword>
<dbReference type="InterPro" id="IPR006121">
    <property type="entry name" value="HMA_dom"/>
</dbReference>
<dbReference type="OrthoDB" id="1178902at2"/>
<dbReference type="GO" id="GO:0046872">
    <property type="term" value="F:metal ion binding"/>
    <property type="evidence" value="ECO:0007669"/>
    <property type="project" value="UniProtKB-KW"/>
</dbReference>
<keyword evidence="4" id="KW-1185">Reference proteome</keyword>
<dbReference type="CDD" id="cd00371">
    <property type="entry name" value="HMA"/>
    <property type="match status" value="1"/>
</dbReference>
<gene>
    <name evidence="3" type="ORF">C8P70_10848</name>
</gene>
<evidence type="ECO:0000259" key="2">
    <source>
        <dbReference type="PROSITE" id="PS50846"/>
    </source>
</evidence>
<dbReference type="Proteomes" id="UP000295215">
    <property type="component" value="Unassembled WGS sequence"/>
</dbReference>
<organism evidence="3 4">
    <name type="scientific">Myroides indicus</name>
    <dbReference type="NCBI Taxonomy" id="1323422"/>
    <lineage>
        <taxon>Bacteria</taxon>
        <taxon>Pseudomonadati</taxon>
        <taxon>Bacteroidota</taxon>
        <taxon>Flavobacteriia</taxon>
        <taxon>Flavobacteriales</taxon>
        <taxon>Flavobacteriaceae</taxon>
        <taxon>Myroides</taxon>
    </lineage>
</organism>
<dbReference type="Gene3D" id="3.30.70.100">
    <property type="match status" value="1"/>
</dbReference>
<dbReference type="FunFam" id="3.30.70.100:FF:000001">
    <property type="entry name" value="ATPase copper transporting beta"/>
    <property type="match status" value="1"/>
</dbReference>
<feature type="domain" description="HMA" evidence="2">
    <location>
        <begin position="54"/>
        <end position="124"/>
    </location>
</feature>
<accession>A0A4R7EZE7</accession>
<dbReference type="SUPFAM" id="SSF55008">
    <property type="entry name" value="HMA, heavy metal-associated domain"/>
    <property type="match status" value="1"/>
</dbReference>
<sequence length="132" mass="14272">MNTGRFILAAILGVSLLFVSCKEGNKEERAGVETQTTKTVPLSEKGEEVAGKIEKATFQIEGMTCAMGCAKMIENKLGNLEGVKEAKVDFENKTAVVEFDDAKQNGASLKETVEKIADGAYKVENLEVEKPL</sequence>
<evidence type="ECO:0000313" key="4">
    <source>
        <dbReference type="Proteomes" id="UP000295215"/>
    </source>
</evidence>
<dbReference type="PROSITE" id="PS50846">
    <property type="entry name" value="HMA_2"/>
    <property type="match status" value="1"/>
</dbReference>
<comment type="caution">
    <text evidence="3">The sequence shown here is derived from an EMBL/GenBank/DDBJ whole genome shotgun (WGS) entry which is preliminary data.</text>
</comment>
<name>A0A4R7EZE7_9FLAO</name>
<evidence type="ECO:0000313" key="3">
    <source>
        <dbReference type="EMBL" id="TDS61507.1"/>
    </source>
</evidence>
<dbReference type="RefSeq" id="WP_133712179.1">
    <property type="nucleotide sequence ID" value="NZ_SOAG01000008.1"/>
</dbReference>
<dbReference type="EMBL" id="SOAG01000008">
    <property type="protein sequence ID" value="TDS61507.1"/>
    <property type="molecule type" value="Genomic_DNA"/>
</dbReference>
<evidence type="ECO:0000256" key="1">
    <source>
        <dbReference type="ARBA" id="ARBA00022723"/>
    </source>
</evidence>
<dbReference type="PROSITE" id="PS51257">
    <property type="entry name" value="PROKAR_LIPOPROTEIN"/>
    <property type="match status" value="1"/>
</dbReference>
<dbReference type="AlphaFoldDB" id="A0A4R7EZE7"/>